<keyword evidence="1" id="KW-0472">Membrane</keyword>
<evidence type="ECO:0000313" key="2">
    <source>
        <dbReference type="EMBL" id="HIR39870.1"/>
    </source>
</evidence>
<feature type="transmembrane region" description="Helical" evidence="1">
    <location>
        <begin position="131"/>
        <end position="154"/>
    </location>
</feature>
<feature type="transmembrane region" description="Helical" evidence="1">
    <location>
        <begin position="166"/>
        <end position="188"/>
    </location>
</feature>
<keyword evidence="1" id="KW-0812">Transmembrane</keyword>
<reference evidence="2" key="1">
    <citation type="submission" date="2020-10" db="EMBL/GenBank/DDBJ databases">
        <authorList>
            <person name="Gilroy R."/>
        </authorList>
    </citation>
    <scope>NUCLEOTIDE SEQUENCE</scope>
    <source>
        <strain evidence="2">ChiW25-3613</strain>
    </source>
</reference>
<feature type="transmembrane region" description="Helical" evidence="1">
    <location>
        <begin position="62"/>
        <end position="82"/>
    </location>
</feature>
<gene>
    <name evidence="2" type="ORF">IAB90_05760</name>
</gene>
<reference evidence="2" key="2">
    <citation type="journal article" date="2021" name="PeerJ">
        <title>Extensive microbial diversity within the chicken gut microbiome revealed by metagenomics and culture.</title>
        <authorList>
            <person name="Gilroy R."/>
            <person name="Ravi A."/>
            <person name="Getino M."/>
            <person name="Pursley I."/>
            <person name="Horton D.L."/>
            <person name="Alikhan N.F."/>
            <person name="Baker D."/>
            <person name="Gharbi K."/>
            <person name="Hall N."/>
            <person name="Watson M."/>
            <person name="Adriaenssens E.M."/>
            <person name="Foster-Nyarko E."/>
            <person name="Jarju S."/>
            <person name="Secka A."/>
            <person name="Antonio M."/>
            <person name="Oren A."/>
            <person name="Chaudhuri R.R."/>
            <person name="La Ragione R."/>
            <person name="Hildebrand F."/>
            <person name="Pallen M.J."/>
        </authorList>
    </citation>
    <scope>NUCLEOTIDE SEQUENCE</scope>
    <source>
        <strain evidence="2">ChiW25-3613</strain>
    </source>
</reference>
<feature type="transmembrane region" description="Helical" evidence="1">
    <location>
        <begin position="94"/>
        <end position="119"/>
    </location>
</feature>
<sequence length="239" mass="26469">MKNSNSFFNNFAAYYQSGMMIHEGNVQKLSLLRGVLVFIGYCALVLFGSVGTGSDIYQDFDMIFVMPMCVLVVCKIYTLSVHERLVPMTHRRRVLCSLLFFFMWLIVASLVWCLLVVLYSLLNWRMPDFSVLGGTGGFLLVSVFLYGTGFALLYTNLTVKVAKLPIIIAAFAVWIGLYAAIYIFGNVLNGVNFIDGGVFAASGRTPLGWVFAALFAVFGIAQIAAGIILCARRLKPKNF</sequence>
<accession>A0A9D1DCT5</accession>
<evidence type="ECO:0000256" key="1">
    <source>
        <dbReference type="SAM" id="Phobius"/>
    </source>
</evidence>
<comment type="caution">
    <text evidence="2">The sequence shown here is derived from an EMBL/GenBank/DDBJ whole genome shotgun (WGS) entry which is preliminary data.</text>
</comment>
<dbReference type="AlphaFoldDB" id="A0A9D1DCT5"/>
<keyword evidence="1" id="KW-1133">Transmembrane helix</keyword>
<feature type="transmembrane region" description="Helical" evidence="1">
    <location>
        <begin position="208"/>
        <end position="231"/>
    </location>
</feature>
<name>A0A9D1DCT5_9FIRM</name>
<proteinExistence type="predicted"/>
<organism evidence="2 3">
    <name type="scientific">Candidatus Coproplasma stercoripullorum</name>
    <dbReference type="NCBI Taxonomy" id="2840751"/>
    <lineage>
        <taxon>Bacteria</taxon>
        <taxon>Bacillati</taxon>
        <taxon>Bacillota</taxon>
        <taxon>Clostridia</taxon>
        <taxon>Eubacteriales</taxon>
        <taxon>Candidatus Coproplasma</taxon>
    </lineage>
</organism>
<dbReference type="Proteomes" id="UP000824179">
    <property type="component" value="Unassembled WGS sequence"/>
</dbReference>
<evidence type="ECO:0000313" key="3">
    <source>
        <dbReference type="Proteomes" id="UP000824179"/>
    </source>
</evidence>
<dbReference type="EMBL" id="DVHB01000098">
    <property type="protein sequence ID" value="HIR39870.1"/>
    <property type="molecule type" value="Genomic_DNA"/>
</dbReference>
<protein>
    <submittedName>
        <fullName evidence="2">Uncharacterized protein</fullName>
    </submittedName>
</protein>
<feature type="transmembrane region" description="Helical" evidence="1">
    <location>
        <begin position="29"/>
        <end position="50"/>
    </location>
</feature>